<protein>
    <submittedName>
        <fullName evidence="2">Uncharacterized protein</fullName>
    </submittedName>
</protein>
<dbReference type="EMBL" id="UINC01119345">
    <property type="protein sequence ID" value="SVC93104.1"/>
    <property type="molecule type" value="Genomic_DNA"/>
</dbReference>
<organism evidence="2">
    <name type="scientific">marine metagenome</name>
    <dbReference type="NCBI Taxonomy" id="408172"/>
    <lineage>
        <taxon>unclassified sequences</taxon>
        <taxon>metagenomes</taxon>
        <taxon>ecological metagenomes</taxon>
    </lineage>
</organism>
<reference evidence="2" key="1">
    <citation type="submission" date="2018-05" db="EMBL/GenBank/DDBJ databases">
        <authorList>
            <person name="Lanie J.A."/>
            <person name="Ng W.-L."/>
            <person name="Kazmierczak K.M."/>
            <person name="Andrzejewski T.M."/>
            <person name="Davidsen T.M."/>
            <person name="Wayne K.J."/>
            <person name="Tettelin H."/>
            <person name="Glass J.I."/>
            <person name="Rusch D."/>
            <person name="Podicherti R."/>
            <person name="Tsui H.-C.T."/>
            <person name="Winkler M.E."/>
        </authorList>
    </citation>
    <scope>NUCLEOTIDE SEQUENCE</scope>
</reference>
<evidence type="ECO:0000256" key="1">
    <source>
        <dbReference type="SAM" id="MobiDB-lite"/>
    </source>
</evidence>
<feature type="region of interest" description="Disordered" evidence="1">
    <location>
        <begin position="1"/>
        <end position="24"/>
    </location>
</feature>
<gene>
    <name evidence="2" type="ORF">METZ01_LOCUS345958</name>
</gene>
<evidence type="ECO:0000313" key="2">
    <source>
        <dbReference type="EMBL" id="SVC93104.1"/>
    </source>
</evidence>
<name>A0A382R5T3_9ZZZZ</name>
<sequence length="60" mass="6873">MNLSRTGGESVYHFRLPPSNEGMHTVTEGHPRFQALAQKIQFLHEHDREAIIQHPQGRLA</sequence>
<accession>A0A382R5T3</accession>
<proteinExistence type="predicted"/>
<dbReference type="AlphaFoldDB" id="A0A382R5T3"/>